<dbReference type="PANTHER" id="PTHR38038">
    <property type="entry name" value="PENICILLIN-BINDING PROTEIN ACTIVATOR LPOA"/>
    <property type="match status" value="1"/>
</dbReference>
<evidence type="ECO:0000256" key="2">
    <source>
        <dbReference type="SAM" id="SignalP"/>
    </source>
</evidence>
<dbReference type="PROSITE" id="PS51257">
    <property type="entry name" value="PROKAR_LIPOPROTEIN"/>
    <property type="match status" value="1"/>
</dbReference>
<dbReference type="Gene3D" id="3.40.50.2300">
    <property type="match status" value="2"/>
</dbReference>
<dbReference type="PANTHER" id="PTHR38038:SF1">
    <property type="entry name" value="PENICILLIN-BINDING PROTEIN ACTIVATOR LPOA"/>
    <property type="match status" value="1"/>
</dbReference>
<sequence>MKNTYLLLSLAILTLLYGCAAPVSDKRPSKQASAQVPPEVETIADSELSAMDLLSAATDESNNQATILLLQASAKFIYEQRLEQSLHISIELSKLELSKGQRNYNQLNMAEALFELGHTDLAAIELAKIEIASPAKRQLFLQASINVQQDLLVDGIISFLDYHQMYPVQSIDEASYLSSLFSQLTPWQKRALKKRSATGLNGWLAYTEIVAANAHNPANLNSSLSKWQSKYKQHPANLLTPALNAAALEVDNILNYINVAVLIPLSGREAALGKTIQAGIIAAYQLQPDRQLTFVDTNAKGMTDIVNQLHVIKPDFVIGPLLKQHVDSYLATNYQQIGDINTDLVDDEDLLSEPVPQPMTIETVETSVNIQSPQQQTHTWPTLLLNLPEHAFLSENQFALSMLPEDEASQAAFSLSQQGFKSPLILSQNTAIGKRMANSFALQWQKQTSSDASIIYYPSGNKMQQAVKTGLDVNLSDERIYLLRNRVKENVKAEARNRRDVDMIYMFATPDQARLLKPYIDVNISPFANAIPMYASSRSYNVNTDRNTRRDLNGLTFTEIPWLLPSKQVNPLMSADAKKIWPNRNSQLERIYAMGIDALQLIDKVKAMQLIPMLRHKGETGTLQMDTNRIISRSLSWGKYRTSRIQNVEMQ</sequence>
<reference evidence="3 4" key="1">
    <citation type="submission" date="2023-09" db="EMBL/GenBank/DDBJ databases">
        <authorList>
            <person name="Qi X."/>
        </authorList>
    </citation>
    <scope>NUCLEOTIDE SEQUENCE [LARGE SCALE GENOMIC DNA]</scope>
    <source>
        <strain evidence="3 4">S1-1</strain>
    </source>
</reference>
<feature type="signal peptide" evidence="2">
    <location>
        <begin position="1"/>
        <end position="20"/>
    </location>
</feature>
<name>A0ABZ0GIU9_9GAMM</name>
<keyword evidence="1" id="KW-0472">Membrane</keyword>
<dbReference type="Gene3D" id="1.25.40.650">
    <property type="match status" value="1"/>
</dbReference>
<dbReference type="InterPro" id="IPR007443">
    <property type="entry name" value="LpoA"/>
</dbReference>
<keyword evidence="4" id="KW-1185">Reference proteome</keyword>
<protein>
    <submittedName>
        <fullName evidence="3">Penicillin-binding protein activator</fullName>
    </submittedName>
</protein>
<dbReference type="SUPFAM" id="SSF53822">
    <property type="entry name" value="Periplasmic binding protein-like I"/>
    <property type="match status" value="1"/>
</dbReference>
<dbReference type="EMBL" id="CP136600">
    <property type="protein sequence ID" value="WOH35844.1"/>
    <property type="molecule type" value="Genomic_DNA"/>
</dbReference>
<keyword evidence="2" id="KW-0732">Signal</keyword>
<evidence type="ECO:0000313" key="4">
    <source>
        <dbReference type="Proteomes" id="UP001301442"/>
    </source>
</evidence>
<organism evidence="3 4">
    <name type="scientific">Thalassotalea fonticola</name>
    <dbReference type="NCBI Taxonomy" id="3065649"/>
    <lineage>
        <taxon>Bacteria</taxon>
        <taxon>Pseudomonadati</taxon>
        <taxon>Pseudomonadota</taxon>
        <taxon>Gammaproteobacteria</taxon>
        <taxon>Alteromonadales</taxon>
        <taxon>Colwelliaceae</taxon>
        <taxon>Thalassotalea</taxon>
    </lineage>
</organism>
<dbReference type="RefSeq" id="WP_348394660.1">
    <property type="nucleotide sequence ID" value="NZ_CP136600.1"/>
</dbReference>
<dbReference type="CDD" id="cd06339">
    <property type="entry name" value="PBP1_YraM_LppC_lipoprotein-like"/>
    <property type="match status" value="1"/>
</dbReference>
<dbReference type="Proteomes" id="UP001301442">
    <property type="component" value="Chromosome"/>
</dbReference>
<feature type="chain" id="PRO_5046016587" evidence="2">
    <location>
        <begin position="21"/>
        <end position="651"/>
    </location>
</feature>
<accession>A0ABZ0GIU9</accession>
<dbReference type="InterPro" id="IPR028082">
    <property type="entry name" value="Peripla_BP_I"/>
</dbReference>
<gene>
    <name evidence="3" type="ORF">RI844_10670</name>
</gene>
<proteinExistence type="predicted"/>
<evidence type="ECO:0000256" key="1">
    <source>
        <dbReference type="ARBA" id="ARBA00023136"/>
    </source>
</evidence>
<dbReference type="Pfam" id="PF04348">
    <property type="entry name" value="LppC"/>
    <property type="match status" value="2"/>
</dbReference>
<evidence type="ECO:0000313" key="3">
    <source>
        <dbReference type="EMBL" id="WOH35844.1"/>
    </source>
</evidence>